<name>A0A8S9LYT2_BRACR</name>
<organism evidence="3">
    <name type="scientific">Brassica cretica</name>
    <name type="common">Mustard</name>
    <dbReference type="NCBI Taxonomy" id="69181"/>
    <lineage>
        <taxon>Eukaryota</taxon>
        <taxon>Viridiplantae</taxon>
        <taxon>Streptophyta</taxon>
        <taxon>Embryophyta</taxon>
        <taxon>Tracheophyta</taxon>
        <taxon>Spermatophyta</taxon>
        <taxon>Magnoliopsida</taxon>
        <taxon>eudicotyledons</taxon>
        <taxon>Gunneridae</taxon>
        <taxon>Pentapetalae</taxon>
        <taxon>rosids</taxon>
        <taxon>malvids</taxon>
        <taxon>Brassicales</taxon>
        <taxon>Brassicaceae</taxon>
        <taxon>Brassiceae</taxon>
        <taxon>Brassica</taxon>
    </lineage>
</organism>
<feature type="domain" description="Retrotransposon gag" evidence="2">
    <location>
        <begin position="143"/>
        <end position="227"/>
    </location>
</feature>
<dbReference type="EMBL" id="QGKY02000089">
    <property type="protein sequence ID" value="KAF2611001.1"/>
    <property type="molecule type" value="Genomic_DNA"/>
</dbReference>
<evidence type="ECO:0000256" key="1">
    <source>
        <dbReference type="SAM" id="MobiDB-lite"/>
    </source>
</evidence>
<proteinExistence type="predicted"/>
<dbReference type="InterPro" id="IPR005162">
    <property type="entry name" value="Retrotrans_gag_dom"/>
</dbReference>
<feature type="region of interest" description="Disordered" evidence="1">
    <location>
        <begin position="58"/>
        <end position="106"/>
    </location>
</feature>
<sequence>MVETRLQERSLSEQVDEMRSLHTLLAAEVKTQHDSLNSRFDRLETKMFNTISRLQAVGKAPMDPGPSHPPISNNNPNQLPDPPDTNGYSDQRPDRTPPPHSGLASRLSKIKFPSFDGKNLRDWISNCEQFFDIDATAPELKVRLASMHLTGKATQWHHNYMSTRYGIFPSWTEYVVAISSRFSEFYDDPLAELVELKQGSDSVVEFLDKFETARMRLILPEAHALSISLANLNRHLSLHTR</sequence>
<reference evidence="3" key="1">
    <citation type="submission" date="2019-12" db="EMBL/GenBank/DDBJ databases">
        <title>Genome sequencing and annotation of Brassica cretica.</title>
        <authorList>
            <person name="Studholme D.J."/>
            <person name="Sarris P.F."/>
        </authorList>
    </citation>
    <scope>NUCLEOTIDE SEQUENCE</scope>
    <source>
        <strain evidence="3">PFS-102/07</strain>
        <tissue evidence="3">Leaf</tissue>
    </source>
</reference>
<dbReference type="Pfam" id="PF03732">
    <property type="entry name" value="Retrotrans_gag"/>
    <property type="match status" value="1"/>
</dbReference>
<evidence type="ECO:0000259" key="2">
    <source>
        <dbReference type="Pfam" id="PF03732"/>
    </source>
</evidence>
<protein>
    <recommendedName>
        <fullName evidence="2">Retrotransposon gag domain-containing protein</fullName>
    </recommendedName>
</protein>
<accession>A0A8S9LYT2</accession>
<comment type="caution">
    <text evidence="3">The sequence shown here is derived from an EMBL/GenBank/DDBJ whole genome shotgun (WGS) entry which is preliminary data.</text>
</comment>
<evidence type="ECO:0000313" key="3">
    <source>
        <dbReference type="EMBL" id="KAF2611001.1"/>
    </source>
</evidence>
<dbReference type="AlphaFoldDB" id="A0A8S9LYT2"/>
<gene>
    <name evidence="3" type="ORF">F2Q70_00010540</name>
</gene>